<protein>
    <submittedName>
        <fullName evidence="2">Uncharacterized protein</fullName>
    </submittedName>
</protein>
<feature type="compositionally biased region" description="Polar residues" evidence="1">
    <location>
        <begin position="15"/>
        <end position="25"/>
    </location>
</feature>
<dbReference type="EMBL" id="PKSM01000056">
    <property type="protein sequence ID" value="POW19033.1"/>
    <property type="molecule type" value="Genomic_DNA"/>
</dbReference>
<accession>A0A2S4WB98</accession>
<feature type="compositionally biased region" description="Polar residues" evidence="1">
    <location>
        <begin position="67"/>
        <end position="99"/>
    </location>
</feature>
<evidence type="ECO:0000256" key="1">
    <source>
        <dbReference type="SAM" id="MobiDB-lite"/>
    </source>
</evidence>
<feature type="non-terminal residue" evidence="2">
    <location>
        <position position="1"/>
    </location>
</feature>
<reference evidence="3" key="2">
    <citation type="journal article" date="2018" name="BMC Genomics">
        <title>Genomic insights into host adaptation between the wheat stripe rust pathogen (Puccinia striiformis f. sp. tritici) and the barley stripe rust pathogen (Puccinia striiformis f. sp. hordei).</title>
        <authorList>
            <person name="Xia C."/>
            <person name="Wang M."/>
            <person name="Yin C."/>
            <person name="Cornejo O.E."/>
            <person name="Hulbert S.H."/>
            <person name="Chen X."/>
        </authorList>
    </citation>
    <scope>NUCLEOTIDE SEQUENCE [LARGE SCALE GENOMIC DNA]</scope>
    <source>
        <strain evidence="3">93TX-2</strain>
    </source>
</reference>
<dbReference type="OrthoDB" id="2507709at2759"/>
<keyword evidence="3" id="KW-1185">Reference proteome</keyword>
<feature type="region of interest" description="Disordered" evidence="1">
    <location>
        <begin position="154"/>
        <end position="184"/>
    </location>
</feature>
<feature type="compositionally biased region" description="Low complexity" evidence="1">
    <location>
        <begin position="114"/>
        <end position="133"/>
    </location>
</feature>
<organism evidence="2 3">
    <name type="scientific">Puccinia striiformis</name>
    <dbReference type="NCBI Taxonomy" id="27350"/>
    <lineage>
        <taxon>Eukaryota</taxon>
        <taxon>Fungi</taxon>
        <taxon>Dikarya</taxon>
        <taxon>Basidiomycota</taxon>
        <taxon>Pucciniomycotina</taxon>
        <taxon>Pucciniomycetes</taxon>
        <taxon>Pucciniales</taxon>
        <taxon>Pucciniaceae</taxon>
        <taxon>Puccinia</taxon>
    </lineage>
</organism>
<gene>
    <name evidence="2" type="ORF">PSHT_05187</name>
</gene>
<evidence type="ECO:0000313" key="3">
    <source>
        <dbReference type="Proteomes" id="UP000238274"/>
    </source>
</evidence>
<feature type="non-terminal residue" evidence="2">
    <location>
        <position position="700"/>
    </location>
</feature>
<feature type="compositionally biased region" description="Basic and acidic residues" evidence="1">
    <location>
        <begin position="238"/>
        <end position="263"/>
    </location>
</feature>
<proteinExistence type="predicted"/>
<dbReference type="VEuPathDB" id="FungiDB:PSHT_05187"/>
<comment type="caution">
    <text evidence="2">The sequence shown here is derived from an EMBL/GenBank/DDBJ whole genome shotgun (WGS) entry which is preliminary data.</text>
</comment>
<name>A0A2S4WB98_9BASI</name>
<dbReference type="Proteomes" id="UP000238274">
    <property type="component" value="Unassembled WGS sequence"/>
</dbReference>
<feature type="region of interest" description="Disordered" evidence="1">
    <location>
        <begin position="1"/>
        <end position="141"/>
    </location>
</feature>
<feature type="compositionally biased region" description="Basic residues" evidence="1">
    <location>
        <begin position="159"/>
        <end position="170"/>
    </location>
</feature>
<sequence>SLQDQGPRHVPHHPTITSSPVGNTQFHEESSYHPTRPQTCQQPIPCSDQHHCAPSQHSIESLLPSPCASQGSHPLSVPHSQFPSAPATNMHNHLSQSVTAPKAAPNQPRLNSRTTSKAPKPATKASKQKASQPTPRIVPLPNLQVEIKRAMDANEKAARTKALRAQRPVKKGAATVSDGAPPREQADEALQPLAHPNQASTLPTLDADLDFSGFQTLPSSPVDHGHNLAAHLNDPGGDDGRISEQQPHEEGIEDQDKVDDKGQDNQTHGESFLPHDEGKDIHLANGNTRWRLRADLVLGLEEIDKDELCIRARKYKTYTRLAAEDKVDLDEATQIYHANILQIACKNLLKMELVDTYWGLKNRARGSNMYSNFCRYDIQARRAYADESLPMGQQWKNCSAIWRLLSKEEKQAFNNPNHLSKLPNPYMELVLDTGEILLLCALPGTLGGKRSKFDAAQWCRKIAVDMINLGSLHGVKGVVVVVHQAKKKGRALVTAGSWLGEVFLDVLAKKQNPLNEFLNFVKGHQSLCIIAGADVPLLKRARQKKAAANHMEKCKHAEGSWQKNRKPIQDQLAFALCKSSISCFVRFFMVAKAKETLVYGRWGIGASKFCKPISNLRIGKQEQILTALGEGWVHLVRHETLDPTQPVGHVVEDQEGVDVANTTVMVGPIPAGKGVPKRNGNLTQASGVKGKGEGEVGHRQ</sequence>
<feature type="compositionally biased region" description="Basic and acidic residues" evidence="1">
    <location>
        <begin position="690"/>
        <end position="700"/>
    </location>
</feature>
<feature type="compositionally biased region" description="Polar residues" evidence="1">
    <location>
        <begin position="32"/>
        <end position="44"/>
    </location>
</feature>
<feature type="region of interest" description="Disordered" evidence="1">
    <location>
        <begin position="212"/>
        <end position="280"/>
    </location>
</feature>
<reference evidence="3" key="3">
    <citation type="journal article" date="2018" name="Mol. Plant Microbe Interact.">
        <title>Genome sequence resources for the wheat stripe rust pathogen (Puccinia striiformis f. sp. tritici) and the barley stripe rust pathogen (Puccinia striiformis f. sp. hordei).</title>
        <authorList>
            <person name="Xia C."/>
            <person name="Wang M."/>
            <person name="Yin C."/>
            <person name="Cornejo O.E."/>
            <person name="Hulbert S.H."/>
            <person name="Chen X."/>
        </authorList>
    </citation>
    <scope>NUCLEOTIDE SEQUENCE [LARGE SCALE GENOMIC DNA]</scope>
    <source>
        <strain evidence="3">93TX-2</strain>
    </source>
</reference>
<feature type="region of interest" description="Disordered" evidence="1">
    <location>
        <begin position="670"/>
        <end position="700"/>
    </location>
</feature>
<dbReference type="AlphaFoldDB" id="A0A2S4WB98"/>
<dbReference type="VEuPathDB" id="FungiDB:PSTT_14817"/>
<reference evidence="2 3" key="1">
    <citation type="submission" date="2017-12" db="EMBL/GenBank/DDBJ databases">
        <title>Gene loss provides genomic basis for host adaptation in cereal stripe rust fungi.</title>
        <authorList>
            <person name="Xia C."/>
        </authorList>
    </citation>
    <scope>NUCLEOTIDE SEQUENCE [LARGE SCALE GENOMIC DNA]</scope>
    <source>
        <strain evidence="2 3">93TX-2</strain>
    </source>
</reference>
<evidence type="ECO:0000313" key="2">
    <source>
        <dbReference type="EMBL" id="POW19033.1"/>
    </source>
</evidence>